<proteinExistence type="predicted"/>
<feature type="non-terminal residue" evidence="2">
    <location>
        <position position="1"/>
    </location>
</feature>
<dbReference type="Proteomes" id="UP000054279">
    <property type="component" value="Unassembled WGS sequence"/>
</dbReference>
<dbReference type="AlphaFoldDB" id="A0A0C9U5Y4"/>
<gene>
    <name evidence="2" type="ORF">M422DRAFT_84764</name>
</gene>
<sequence length="306" mass="35904">LTSPGEKQYYALTLIERLFTELPNDWHVGLLYDITCQIQRSMVKWGFLKEYFPCMAFAVSVFHAFRHQWECQLRGHPRKIEGFRLTDGEGCGHFWSNIKRLIPSLRISGPNRRRLVLDPQFHHMKKDTLRNLALNIKKKRVRAKKAMREAKAILKELAIDEDVLRQEWKDQVQTQTAKLDRQDKNKADKALERILSLREERDDLHLCMCMLWETRWNTLKDNLETLMCIDEDLSSAQQALESTTKVLHAAEKALGLSGAEAKARLRSLKGNELLRYQMNARVLKNRICSKVIAQRFERGRLEKAYR</sequence>
<protein>
    <recommendedName>
        <fullName evidence="4">CxC1-like cysteine cluster associated with KDZ transposases domain-containing protein</fullName>
    </recommendedName>
</protein>
<feature type="non-terminal residue" evidence="2">
    <location>
        <position position="306"/>
    </location>
</feature>
<reference evidence="2 3" key="1">
    <citation type="submission" date="2014-06" db="EMBL/GenBank/DDBJ databases">
        <title>Evolutionary Origins and Diversification of the Mycorrhizal Mutualists.</title>
        <authorList>
            <consortium name="DOE Joint Genome Institute"/>
            <consortium name="Mycorrhizal Genomics Consortium"/>
            <person name="Kohler A."/>
            <person name="Kuo A."/>
            <person name="Nagy L.G."/>
            <person name="Floudas D."/>
            <person name="Copeland A."/>
            <person name="Barry K.W."/>
            <person name="Cichocki N."/>
            <person name="Veneault-Fourrey C."/>
            <person name="LaButti K."/>
            <person name="Lindquist E.A."/>
            <person name="Lipzen A."/>
            <person name="Lundell T."/>
            <person name="Morin E."/>
            <person name="Murat C."/>
            <person name="Riley R."/>
            <person name="Ohm R."/>
            <person name="Sun H."/>
            <person name="Tunlid A."/>
            <person name="Henrissat B."/>
            <person name="Grigoriev I.V."/>
            <person name="Hibbett D.S."/>
            <person name="Martin F."/>
        </authorList>
    </citation>
    <scope>NUCLEOTIDE SEQUENCE [LARGE SCALE GENOMIC DNA]</scope>
    <source>
        <strain evidence="2 3">SS14</strain>
    </source>
</reference>
<accession>A0A0C9U5Y4</accession>
<name>A0A0C9U5Y4_SPHS4</name>
<dbReference type="OrthoDB" id="3364670at2759"/>
<keyword evidence="3" id="KW-1185">Reference proteome</keyword>
<dbReference type="Pfam" id="PF18758">
    <property type="entry name" value="KDZ"/>
    <property type="match status" value="1"/>
</dbReference>
<dbReference type="PANTHER" id="PTHR33096:SF1">
    <property type="entry name" value="CXC1-LIKE CYSTEINE CLUSTER ASSOCIATED WITH KDZ TRANSPOSASES DOMAIN-CONTAINING PROTEIN"/>
    <property type="match status" value="1"/>
</dbReference>
<dbReference type="PANTHER" id="PTHR33096">
    <property type="entry name" value="CXC2 DOMAIN-CONTAINING PROTEIN"/>
    <property type="match status" value="1"/>
</dbReference>
<keyword evidence="1" id="KW-0175">Coiled coil</keyword>
<dbReference type="InterPro" id="IPR040521">
    <property type="entry name" value="KDZ"/>
</dbReference>
<evidence type="ECO:0000313" key="2">
    <source>
        <dbReference type="EMBL" id="KIJ24512.1"/>
    </source>
</evidence>
<dbReference type="HOGENOM" id="CLU_004552_10_0_1"/>
<evidence type="ECO:0000313" key="3">
    <source>
        <dbReference type="Proteomes" id="UP000054279"/>
    </source>
</evidence>
<dbReference type="EMBL" id="KN837482">
    <property type="protein sequence ID" value="KIJ24512.1"/>
    <property type="molecule type" value="Genomic_DNA"/>
</dbReference>
<evidence type="ECO:0000256" key="1">
    <source>
        <dbReference type="SAM" id="Coils"/>
    </source>
</evidence>
<organism evidence="2 3">
    <name type="scientific">Sphaerobolus stellatus (strain SS14)</name>
    <dbReference type="NCBI Taxonomy" id="990650"/>
    <lineage>
        <taxon>Eukaryota</taxon>
        <taxon>Fungi</taxon>
        <taxon>Dikarya</taxon>
        <taxon>Basidiomycota</taxon>
        <taxon>Agaricomycotina</taxon>
        <taxon>Agaricomycetes</taxon>
        <taxon>Phallomycetidae</taxon>
        <taxon>Geastrales</taxon>
        <taxon>Sphaerobolaceae</taxon>
        <taxon>Sphaerobolus</taxon>
    </lineage>
</organism>
<feature type="coiled-coil region" evidence="1">
    <location>
        <begin position="129"/>
        <end position="185"/>
    </location>
</feature>
<evidence type="ECO:0008006" key="4">
    <source>
        <dbReference type="Google" id="ProtNLM"/>
    </source>
</evidence>